<accession>A0AAW3U171</accession>
<reference evidence="1 2" key="1">
    <citation type="submission" date="2020-08" db="EMBL/GenBank/DDBJ databases">
        <title>Studying the diversity of plant-associated saprophytic bacteria and their role in host health and plant-pathogen interactions.</title>
        <authorList>
            <person name="Potnis N."/>
        </authorList>
    </citation>
    <scope>NUCLEOTIDE SEQUENCE [LARGE SCALE GENOMIC DNA]</scope>
    <source>
        <strain evidence="1 2">CFBP 7922</strain>
    </source>
</reference>
<organism evidence="1 2">
    <name type="scientific">Xanthomonas euvesicatoria</name>
    <dbReference type="NCBI Taxonomy" id="456327"/>
    <lineage>
        <taxon>Bacteria</taxon>
        <taxon>Pseudomonadati</taxon>
        <taxon>Pseudomonadota</taxon>
        <taxon>Gammaproteobacteria</taxon>
        <taxon>Lysobacterales</taxon>
        <taxon>Lysobacteraceae</taxon>
        <taxon>Xanthomonas</taxon>
    </lineage>
</organism>
<dbReference type="Proteomes" id="UP000576603">
    <property type="component" value="Unassembled WGS sequence"/>
</dbReference>
<protein>
    <submittedName>
        <fullName evidence="1">Uncharacterized protein</fullName>
    </submittedName>
</protein>
<proteinExistence type="predicted"/>
<gene>
    <name evidence="1" type="ORF">FHY32_001130</name>
</gene>
<evidence type="ECO:0000313" key="2">
    <source>
        <dbReference type="Proteomes" id="UP000576603"/>
    </source>
</evidence>
<comment type="caution">
    <text evidence="1">The sequence shown here is derived from an EMBL/GenBank/DDBJ whole genome shotgun (WGS) entry which is preliminary data.</text>
</comment>
<name>A0AAW3U171_XANEU</name>
<evidence type="ECO:0000313" key="1">
    <source>
        <dbReference type="EMBL" id="MBB4722812.1"/>
    </source>
</evidence>
<dbReference type="EMBL" id="JACHNL010000002">
    <property type="protein sequence ID" value="MBB4722812.1"/>
    <property type="molecule type" value="Genomic_DNA"/>
</dbReference>
<sequence>MRNKSTVNNVRVVECSMQRDLPGLANTSGILPFFSL</sequence>
<dbReference type="AlphaFoldDB" id="A0AAW3U171"/>